<dbReference type="InterPro" id="IPR036855">
    <property type="entry name" value="Znf_CCCH_sf"/>
</dbReference>
<evidence type="ECO:0000256" key="1">
    <source>
        <dbReference type="ARBA" id="ARBA00022723"/>
    </source>
</evidence>
<dbReference type="Pfam" id="PF15663">
    <property type="entry name" value="zf-CCCH_3"/>
    <property type="match status" value="1"/>
</dbReference>
<keyword evidence="3 6" id="KW-0863">Zinc-finger</keyword>
<keyword evidence="2" id="KW-0677">Repeat</keyword>
<dbReference type="Gene3D" id="4.10.1000.10">
    <property type="entry name" value="Zinc finger, CCCH-type"/>
    <property type="match status" value="1"/>
</dbReference>
<dbReference type="Pfam" id="PF14608">
    <property type="entry name" value="zf-CCCH_2"/>
    <property type="match status" value="1"/>
</dbReference>
<dbReference type="FunFam" id="4.10.1000.10:FF:000021">
    <property type="entry name" value="Zinc finger CCCH domain-containing protein 17"/>
    <property type="match status" value="1"/>
</dbReference>
<keyword evidence="1 6" id="KW-0479">Metal-binding</keyword>
<accession>A0A5N6PJL8</accession>
<feature type="compositionally biased region" description="Basic residues" evidence="7">
    <location>
        <begin position="357"/>
        <end position="368"/>
    </location>
</feature>
<feature type="zinc finger region" description="C3H1-type" evidence="6">
    <location>
        <begin position="38"/>
        <end position="64"/>
    </location>
</feature>
<evidence type="ECO:0000256" key="7">
    <source>
        <dbReference type="SAM" id="MobiDB-lite"/>
    </source>
</evidence>
<feature type="zinc finger region" description="C3H1-type" evidence="6">
    <location>
        <begin position="87"/>
        <end position="114"/>
    </location>
</feature>
<dbReference type="InterPro" id="IPR041686">
    <property type="entry name" value="Znf-CCCH_3"/>
</dbReference>
<dbReference type="PANTHER" id="PTHR15725">
    <property type="entry name" value="ZN-FINGER, C-X8-C-X5-C-X3-H TYPE-CONTAINING"/>
    <property type="match status" value="1"/>
</dbReference>
<keyword evidence="4 6" id="KW-0862">Zinc</keyword>
<feature type="domain" description="C3H1-type" evidence="8">
    <location>
        <begin position="38"/>
        <end position="64"/>
    </location>
</feature>
<feature type="zinc finger region" description="C3H1-type" evidence="6">
    <location>
        <begin position="7"/>
        <end position="36"/>
    </location>
</feature>
<evidence type="ECO:0000256" key="2">
    <source>
        <dbReference type="ARBA" id="ARBA00022737"/>
    </source>
</evidence>
<reference evidence="9 10" key="1">
    <citation type="submission" date="2019-05" db="EMBL/GenBank/DDBJ databases">
        <title>Mikania micrantha, genome provides insights into the molecular mechanism of rapid growth.</title>
        <authorList>
            <person name="Liu B."/>
        </authorList>
    </citation>
    <scope>NUCLEOTIDE SEQUENCE [LARGE SCALE GENOMIC DNA]</scope>
    <source>
        <strain evidence="9">NLD-2019</strain>
        <tissue evidence="9">Leaf</tissue>
    </source>
</reference>
<gene>
    <name evidence="9" type="ORF">E3N88_09323</name>
</gene>
<organism evidence="9 10">
    <name type="scientific">Mikania micrantha</name>
    <name type="common">bitter vine</name>
    <dbReference type="NCBI Taxonomy" id="192012"/>
    <lineage>
        <taxon>Eukaryota</taxon>
        <taxon>Viridiplantae</taxon>
        <taxon>Streptophyta</taxon>
        <taxon>Embryophyta</taxon>
        <taxon>Tracheophyta</taxon>
        <taxon>Spermatophyta</taxon>
        <taxon>Magnoliopsida</taxon>
        <taxon>eudicotyledons</taxon>
        <taxon>Gunneridae</taxon>
        <taxon>Pentapetalae</taxon>
        <taxon>asterids</taxon>
        <taxon>campanulids</taxon>
        <taxon>Asterales</taxon>
        <taxon>Asteraceae</taxon>
        <taxon>Asteroideae</taxon>
        <taxon>Heliantheae alliance</taxon>
        <taxon>Eupatorieae</taxon>
        <taxon>Mikania</taxon>
    </lineage>
</organism>
<evidence type="ECO:0000256" key="5">
    <source>
        <dbReference type="ARBA" id="ARBA00023125"/>
    </source>
</evidence>
<sequence length="432" mass="50005">MDEDELNKRFTDCVYFLASPLTCKKGIECVYRHSEIARLNPRDCWYWLSGCCYNPDCAFRHPPLEGLKEAYHESLNPNNGPTLPVFDKTNAPCYFYSKGFCNKAERCLFLHDPPDSNKSMVTNGVFCEKKFTAGNNTSLTPVQIVHTHPDQPDAVQTEPTHTVVKHTPDSHQLASRTESVENVEEEFVESEENVAESEEIIVQSGSDGYNDQSSDGYIEREKWLDLPPGFDLVEGESERLEYEVNDVDFCSVNDEENMELDFRYSEYDRYDKISGQPRVSIFNRLSFKKINPYKKLIFNVQRGSDLRDHLKKSKVVDVDRRNFRSYTSHGEVDFDPRVWFRKAVPVNRYRPTLKKPRFLSSRFRKPAQQRKGESQEESMVFTGPKTLDQIKQEKTKARENRGFGSNNRTEPDGLFQGPRPLSEILENKRKVG</sequence>
<comment type="caution">
    <text evidence="9">The sequence shown here is derived from an EMBL/GenBank/DDBJ whole genome shotgun (WGS) entry which is preliminary data.</text>
</comment>
<evidence type="ECO:0000313" key="9">
    <source>
        <dbReference type="EMBL" id="KAD6454617.1"/>
    </source>
</evidence>
<proteinExistence type="predicted"/>
<feature type="region of interest" description="Disordered" evidence="7">
    <location>
        <begin position="357"/>
        <end position="432"/>
    </location>
</feature>
<dbReference type="SUPFAM" id="SSF90229">
    <property type="entry name" value="CCCH zinc finger"/>
    <property type="match status" value="1"/>
</dbReference>
<keyword evidence="5" id="KW-0238">DNA-binding</keyword>
<protein>
    <recommendedName>
        <fullName evidence="8">C3H1-type domain-containing protein</fullName>
    </recommendedName>
</protein>
<feature type="domain" description="C3H1-type" evidence="8">
    <location>
        <begin position="7"/>
        <end position="36"/>
    </location>
</feature>
<dbReference type="AlphaFoldDB" id="A0A5N6PJL8"/>
<feature type="domain" description="C3H1-type" evidence="8">
    <location>
        <begin position="87"/>
        <end position="114"/>
    </location>
</feature>
<dbReference type="OrthoDB" id="5395350at2759"/>
<evidence type="ECO:0000256" key="6">
    <source>
        <dbReference type="PROSITE-ProRule" id="PRU00723"/>
    </source>
</evidence>
<dbReference type="Proteomes" id="UP000326396">
    <property type="component" value="Linkage Group LG12"/>
</dbReference>
<evidence type="ECO:0000313" key="10">
    <source>
        <dbReference type="Proteomes" id="UP000326396"/>
    </source>
</evidence>
<evidence type="ECO:0000259" key="8">
    <source>
        <dbReference type="PROSITE" id="PS50103"/>
    </source>
</evidence>
<keyword evidence="10" id="KW-1185">Reference proteome</keyword>
<dbReference type="GO" id="GO:0008270">
    <property type="term" value="F:zinc ion binding"/>
    <property type="evidence" value="ECO:0007669"/>
    <property type="project" value="UniProtKB-KW"/>
</dbReference>
<evidence type="ECO:0000256" key="3">
    <source>
        <dbReference type="ARBA" id="ARBA00022771"/>
    </source>
</evidence>
<dbReference type="GO" id="GO:0003729">
    <property type="term" value="F:mRNA binding"/>
    <property type="evidence" value="ECO:0007669"/>
    <property type="project" value="TreeGrafter"/>
</dbReference>
<dbReference type="EMBL" id="SZYD01000004">
    <property type="protein sequence ID" value="KAD6454617.1"/>
    <property type="molecule type" value="Genomic_DNA"/>
</dbReference>
<evidence type="ECO:0000256" key="4">
    <source>
        <dbReference type="ARBA" id="ARBA00022833"/>
    </source>
</evidence>
<dbReference type="InterPro" id="IPR000571">
    <property type="entry name" value="Znf_CCCH"/>
</dbReference>
<dbReference type="PROSITE" id="PS50103">
    <property type="entry name" value="ZF_C3H1"/>
    <property type="match status" value="3"/>
</dbReference>
<name>A0A5N6PJL8_9ASTR</name>
<dbReference type="PANTHER" id="PTHR15725:SF21">
    <property type="entry name" value="ZINC FINGER, CCCH-TYPE-RELATED"/>
    <property type="match status" value="1"/>
</dbReference>
<dbReference type="GO" id="GO:0003677">
    <property type="term" value="F:DNA binding"/>
    <property type="evidence" value="ECO:0007669"/>
    <property type="project" value="UniProtKB-KW"/>
</dbReference>
<feature type="compositionally biased region" description="Basic and acidic residues" evidence="7">
    <location>
        <begin position="388"/>
        <end position="401"/>
    </location>
</feature>
<dbReference type="SMART" id="SM00356">
    <property type="entry name" value="ZnF_C3H1"/>
    <property type="match status" value="3"/>
</dbReference>